<dbReference type="OrthoDB" id="191979at2759"/>
<dbReference type="AlphaFoldDB" id="A0A2X0MCI0"/>
<comment type="similarity">
    <text evidence="1">Belongs to the short-chain dehydrogenases/reductases (SDR) family.</text>
</comment>
<keyword evidence="5" id="KW-1185">Reference proteome</keyword>
<evidence type="ECO:0000256" key="3">
    <source>
        <dbReference type="SAM" id="MobiDB-lite"/>
    </source>
</evidence>
<dbReference type="GO" id="GO:0016491">
    <property type="term" value="F:oxidoreductase activity"/>
    <property type="evidence" value="ECO:0007669"/>
    <property type="project" value="UniProtKB-KW"/>
</dbReference>
<organism evidence="4 5">
    <name type="scientific">Microbotryum saponariae</name>
    <dbReference type="NCBI Taxonomy" id="289078"/>
    <lineage>
        <taxon>Eukaryota</taxon>
        <taxon>Fungi</taxon>
        <taxon>Dikarya</taxon>
        <taxon>Basidiomycota</taxon>
        <taxon>Pucciniomycotina</taxon>
        <taxon>Microbotryomycetes</taxon>
        <taxon>Microbotryales</taxon>
        <taxon>Microbotryaceae</taxon>
        <taxon>Microbotryum</taxon>
    </lineage>
</organism>
<protein>
    <submittedName>
        <fullName evidence="4">BZ3500_MvSof-1268-A1-R1_Chr4-3g07272 protein</fullName>
    </submittedName>
</protein>
<name>A0A2X0MCI0_9BASI</name>
<dbReference type="PANTHER" id="PTHR24320:SF152">
    <property type="entry name" value="SHORT-CHAIN DEHYDROGENASE_REDUCTASE FAMILY PROTEIN"/>
    <property type="match status" value="1"/>
</dbReference>
<dbReference type="STRING" id="289078.A0A2X0MCI0"/>
<sequence length="444" mass="48198">MVLEAVSHLVREVVDPNKAILAILASIVVFGLRNWARGFINEAERDLHGKTYLLVVRYASPTLIFTSWRRAQKTRGQGCFSGPGLSLLQALAARGAQIVALHPDPMDAEVTQLILLLRSAARNERIYADQCDMLSIASVQRFAAQWSKNGKSGMVQDLEAKIDGVVFSDGLGSGLSAAPTSQEIHQVQVRSRLAMIQFLLPVLLKSSRNSTSGVRIVSQVSPLYSAALDHSTTLSLNCILPDERASAPATDNVFYGSSWRTQGRSALAAILLVQELHTRFATRNPNLLFISVCPGFTRSFLHASIGNIRRGGWPLRLLAYPFIWVFAKSASEASQILLTALLADVRKPEVIDPAAPPDEGAVCRATKSEIPPVVILRGGTLVREGREVRIMGLDSRNLLGSNLWAHENLAIDAELKLAAERKKPVGREGAEGDPHPGAGRAKSE</sequence>
<dbReference type="Proteomes" id="UP000249723">
    <property type="component" value="Unassembled WGS sequence"/>
</dbReference>
<feature type="compositionally biased region" description="Basic and acidic residues" evidence="3">
    <location>
        <begin position="422"/>
        <end position="434"/>
    </location>
</feature>
<reference evidence="5" key="1">
    <citation type="submission" date="2016-10" db="EMBL/GenBank/DDBJ databases">
        <authorList>
            <person name="Jeantristanb JTB J.-T."/>
            <person name="Ricardo R."/>
        </authorList>
    </citation>
    <scope>NUCLEOTIDE SEQUENCE [LARGE SCALE GENOMIC DNA]</scope>
</reference>
<accession>A0A2X0MCI0</accession>
<evidence type="ECO:0000313" key="4">
    <source>
        <dbReference type="EMBL" id="SCZ97587.1"/>
    </source>
</evidence>
<dbReference type="Gene3D" id="3.40.50.720">
    <property type="entry name" value="NAD(P)-binding Rossmann-like Domain"/>
    <property type="match status" value="1"/>
</dbReference>
<dbReference type="PANTHER" id="PTHR24320">
    <property type="entry name" value="RETINOL DEHYDROGENASE"/>
    <property type="match status" value="1"/>
</dbReference>
<gene>
    <name evidence="4" type="ORF">BZ3500_MVSOF-1268-A1-R1_CHR4-3G07272</name>
</gene>
<dbReference type="InterPro" id="IPR036291">
    <property type="entry name" value="NAD(P)-bd_dom_sf"/>
</dbReference>
<dbReference type="SUPFAM" id="SSF51735">
    <property type="entry name" value="NAD(P)-binding Rossmann-fold domains"/>
    <property type="match status" value="1"/>
</dbReference>
<evidence type="ECO:0000256" key="2">
    <source>
        <dbReference type="ARBA" id="ARBA00023002"/>
    </source>
</evidence>
<evidence type="ECO:0000313" key="5">
    <source>
        <dbReference type="Proteomes" id="UP000249723"/>
    </source>
</evidence>
<proteinExistence type="inferred from homology"/>
<feature type="region of interest" description="Disordered" evidence="3">
    <location>
        <begin position="422"/>
        <end position="444"/>
    </location>
</feature>
<evidence type="ECO:0000256" key="1">
    <source>
        <dbReference type="ARBA" id="ARBA00006484"/>
    </source>
</evidence>
<keyword evidence="2" id="KW-0560">Oxidoreductase</keyword>
<dbReference type="EMBL" id="FMWP01000093">
    <property type="protein sequence ID" value="SCZ97587.1"/>
    <property type="molecule type" value="Genomic_DNA"/>
</dbReference>